<dbReference type="AlphaFoldDB" id="A0AAE0TMI8"/>
<accession>A0AAE0TMI8</accession>
<sequence>MSTASSETGVLLPNGCRITHGHGANVKKPFPDIMPGLNMHELTASSKTAFKGQLGYIEFDTDIRLPRHIHIDASKQKLTDELSWSCMTLVWSRSLARSLQLLLGHYLSGRVMLPDGSVSTGKFTMVYEYEEPTSFFPTVSTEVVKDVSQYQAYTGDLDNIRFPELSADDVVKRARLVFNKEEARLRLV</sequence>
<comment type="caution">
    <text evidence="1">The sequence shown here is derived from an EMBL/GenBank/DDBJ whole genome shotgun (WGS) entry which is preliminary data.</text>
</comment>
<dbReference type="Proteomes" id="UP001274830">
    <property type="component" value="Unassembled WGS sequence"/>
</dbReference>
<protein>
    <submittedName>
        <fullName evidence="1">Uncharacterized protein</fullName>
    </submittedName>
</protein>
<reference evidence="1" key="1">
    <citation type="submission" date="2023-07" db="EMBL/GenBank/DDBJ databases">
        <title>Black Yeasts Isolated from many extreme environments.</title>
        <authorList>
            <person name="Coleine C."/>
            <person name="Stajich J.E."/>
            <person name="Selbmann L."/>
        </authorList>
    </citation>
    <scope>NUCLEOTIDE SEQUENCE</scope>
    <source>
        <strain evidence="1">CCFEE 5485</strain>
    </source>
</reference>
<evidence type="ECO:0000313" key="2">
    <source>
        <dbReference type="Proteomes" id="UP001274830"/>
    </source>
</evidence>
<proteinExistence type="predicted"/>
<gene>
    <name evidence="1" type="ORF">LTR78_010249</name>
</gene>
<organism evidence="1 2">
    <name type="scientific">Recurvomyces mirabilis</name>
    <dbReference type="NCBI Taxonomy" id="574656"/>
    <lineage>
        <taxon>Eukaryota</taxon>
        <taxon>Fungi</taxon>
        <taxon>Dikarya</taxon>
        <taxon>Ascomycota</taxon>
        <taxon>Pezizomycotina</taxon>
        <taxon>Dothideomycetes</taxon>
        <taxon>Dothideomycetidae</taxon>
        <taxon>Mycosphaerellales</taxon>
        <taxon>Teratosphaeriaceae</taxon>
        <taxon>Recurvomyces</taxon>
    </lineage>
</organism>
<keyword evidence="2" id="KW-1185">Reference proteome</keyword>
<evidence type="ECO:0000313" key="1">
    <source>
        <dbReference type="EMBL" id="KAK3669868.1"/>
    </source>
</evidence>
<name>A0AAE0TMI8_9PEZI</name>
<dbReference type="EMBL" id="JAUTXT010000069">
    <property type="protein sequence ID" value="KAK3669868.1"/>
    <property type="molecule type" value="Genomic_DNA"/>
</dbReference>